<dbReference type="EMBL" id="HACA01018433">
    <property type="protein sequence ID" value="CDW35794.1"/>
    <property type="molecule type" value="Transcribed_RNA"/>
</dbReference>
<dbReference type="InterPro" id="IPR043519">
    <property type="entry name" value="NT_sf"/>
</dbReference>
<feature type="compositionally biased region" description="Polar residues" evidence="13">
    <location>
        <begin position="440"/>
        <end position="470"/>
    </location>
</feature>
<evidence type="ECO:0000256" key="7">
    <source>
        <dbReference type="ARBA" id="ARBA00022771"/>
    </source>
</evidence>
<sequence length="834" mass="92720">AAATYQYPYYTPTTYTPDPHYQARPVYSRPNTPVPRYASYTSNTPTTSTPAAAYSYPPSIVAAAKPNIYVQPASTPATLNIAAVAKVPPNWPPQQQRKTVTASQLARGAPTITGRPFKPRLPPKPQQLHYCEVCKISCAGPQTYKEHLEGQKHKKKEAAAAAGSSSSNNLGKNNGGGSRGGNALRCELCDVTCTGSDAYAAHIRGAKHQKVVKLHTKLGKPIPSVDPVVVTKGDTSTSLIGPRQTPSSALPPTNKISFKQPSVPKITFVGSNQAKIESKQLDMNVSNMVSSTNGSKNVTINTEEVTIPRLPEEKDVQPVGHDYIEEIRNDDGKVISFNCKLCDCRFNDPNAKEMHMKGRRHRLQYKKKVNPDLVVDVKPSIRQKKLAEERAKRTTQAREEFWRRREEEFKLMEEAERLYWEEQRRFEEEQMDYYEWYRGRSSNSSPAPSTAGSNNSSQEGNYSHKSQQQRFGPPPPFGFPPMLRRPDSNDDRHVIAKHGEIYPGEDELNAIQRVVTTTEKVLKMISDFMAKEEEAKKHPSVEGNTEGASSGTRILKGVMKVGILAKGLVLKGDTQVRLVVLCGEKPTTELLDKIINYFPNYAEEISPNESYTIKSEPNEAGFVILTQIKEIEASVHITLTSPAMRDDSSPHPDNVLNPEKCLEALAALRHAKWFQARAAGRQSCVMIIRVLRDLCQRVPTWSPLNLFPLELMVEKVLASAGVPLSPGDAFRRIFEAVANGLLLPDSPGFLDPCEKEPQDAAKDLSPQQREDITASAQHALRLIAFRQIHKVLGIDPLPPPKYTRGRANRKRRREDEESSDIGKKDKKETEAVAA</sequence>
<dbReference type="PANTHER" id="PTHR45762">
    <property type="entry name" value="ZINC FINGER RNA-BINDING PROTEIN"/>
    <property type="match status" value="1"/>
</dbReference>
<dbReference type="SUPFAM" id="SSF57667">
    <property type="entry name" value="beta-beta-alpha zinc fingers"/>
    <property type="match status" value="3"/>
</dbReference>
<dbReference type="FunFam" id="1.10.1410.40:FF:000001">
    <property type="entry name" value="interleukin enhancer-binding factor 3 isoform X1"/>
    <property type="match status" value="1"/>
</dbReference>
<dbReference type="GO" id="GO:0003727">
    <property type="term" value="F:single-stranded RNA binding"/>
    <property type="evidence" value="ECO:0007669"/>
    <property type="project" value="TreeGrafter"/>
</dbReference>
<feature type="compositionally biased region" description="Low complexity" evidence="13">
    <location>
        <begin position="159"/>
        <end position="172"/>
    </location>
</feature>
<feature type="compositionally biased region" description="Polar residues" evidence="13">
    <location>
        <begin position="93"/>
        <end position="104"/>
    </location>
</feature>
<dbReference type="GO" id="GO:0008270">
    <property type="term" value="F:zinc ion binding"/>
    <property type="evidence" value="ECO:0007669"/>
    <property type="project" value="UniProtKB-KW"/>
</dbReference>
<proteinExistence type="predicted"/>
<dbReference type="GO" id="GO:0003725">
    <property type="term" value="F:double-stranded RNA binding"/>
    <property type="evidence" value="ECO:0007669"/>
    <property type="project" value="TreeGrafter"/>
</dbReference>
<feature type="region of interest" description="Disordered" evidence="13">
    <location>
        <begin position="89"/>
        <end position="122"/>
    </location>
</feature>
<feature type="domain" description="DZF" evidence="14">
    <location>
        <begin position="470"/>
        <end position="819"/>
    </location>
</feature>
<keyword evidence="10" id="KW-0238">DNA-binding</keyword>
<evidence type="ECO:0000256" key="5">
    <source>
        <dbReference type="ARBA" id="ARBA00022723"/>
    </source>
</evidence>
<dbReference type="PROSITE" id="PS51703">
    <property type="entry name" value="DZF"/>
    <property type="match status" value="1"/>
</dbReference>
<dbReference type="Pfam" id="PF07528">
    <property type="entry name" value="DZF_N"/>
    <property type="match status" value="1"/>
</dbReference>
<feature type="region of interest" description="Disordered" evidence="13">
    <location>
        <begin position="149"/>
        <end position="179"/>
    </location>
</feature>
<dbReference type="InterPro" id="IPR006561">
    <property type="entry name" value="DZF_dom"/>
</dbReference>
<feature type="region of interest" description="Disordered" evidence="13">
    <location>
        <begin position="795"/>
        <end position="834"/>
    </location>
</feature>
<keyword evidence="11" id="KW-0539">Nucleus</keyword>
<keyword evidence="4" id="KW-0963">Cytoplasm</keyword>
<dbReference type="SMART" id="SM00451">
    <property type="entry name" value="ZnF_U1"/>
    <property type="match status" value="3"/>
</dbReference>
<dbReference type="PROSITE" id="PS00028">
    <property type="entry name" value="ZINC_FINGER_C2H2_1"/>
    <property type="match status" value="1"/>
</dbReference>
<gene>
    <name evidence="15" type="primary">Zfr</name>
</gene>
<evidence type="ECO:0000256" key="10">
    <source>
        <dbReference type="ARBA" id="ARBA00023125"/>
    </source>
</evidence>
<protein>
    <recommendedName>
        <fullName evidence="12">Zinc finger RNA-binding protein</fullName>
    </recommendedName>
</protein>
<dbReference type="PANTHER" id="PTHR45762:SF3">
    <property type="entry name" value="ZINC-FINGER PROTEIN AT 72D, ISOFORM B"/>
    <property type="match status" value="1"/>
</dbReference>
<dbReference type="Pfam" id="PF12171">
    <property type="entry name" value="zf-C2H2_jaz"/>
    <property type="match status" value="1"/>
</dbReference>
<dbReference type="Gene3D" id="1.10.1410.40">
    <property type="match status" value="1"/>
</dbReference>
<keyword evidence="5" id="KW-0479">Metal-binding</keyword>
<dbReference type="GO" id="GO:0005737">
    <property type="term" value="C:cytoplasm"/>
    <property type="evidence" value="ECO:0007669"/>
    <property type="project" value="UniProtKB-SubCell"/>
</dbReference>
<organism evidence="15">
    <name type="scientific">Lepeophtheirus salmonis</name>
    <name type="common">Salmon louse</name>
    <name type="synonym">Caligus salmonis</name>
    <dbReference type="NCBI Taxonomy" id="72036"/>
    <lineage>
        <taxon>Eukaryota</taxon>
        <taxon>Metazoa</taxon>
        <taxon>Ecdysozoa</taxon>
        <taxon>Arthropoda</taxon>
        <taxon>Crustacea</taxon>
        <taxon>Multicrustacea</taxon>
        <taxon>Hexanauplia</taxon>
        <taxon>Copepoda</taxon>
        <taxon>Siphonostomatoida</taxon>
        <taxon>Caligidae</taxon>
        <taxon>Lepeophtheirus</taxon>
    </lineage>
</organism>
<keyword evidence="9" id="KW-0694">RNA-binding</keyword>
<dbReference type="FunFam" id="3.30.160.60:FF:000153">
    <property type="entry name" value="Zinc finger RNA-binding protein 2"/>
    <property type="match status" value="1"/>
</dbReference>
<dbReference type="Pfam" id="PF20965">
    <property type="entry name" value="DZF_C"/>
    <property type="match status" value="1"/>
</dbReference>
<dbReference type="Gene3D" id="3.30.460.10">
    <property type="entry name" value="Beta Polymerase, domain 2"/>
    <property type="match status" value="1"/>
</dbReference>
<dbReference type="AlphaFoldDB" id="A0A0K2UC28"/>
<evidence type="ECO:0000256" key="11">
    <source>
        <dbReference type="ARBA" id="ARBA00023242"/>
    </source>
</evidence>
<evidence type="ECO:0000256" key="13">
    <source>
        <dbReference type="SAM" id="MobiDB-lite"/>
    </source>
</evidence>
<evidence type="ECO:0000256" key="4">
    <source>
        <dbReference type="ARBA" id="ARBA00022490"/>
    </source>
</evidence>
<keyword evidence="3" id="KW-0217">Developmental protein</keyword>
<evidence type="ECO:0000313" key="15">
    <source>
        <dbReference type="EMBL" id="CDW35794.1"/>
    </source>
</evidence>
<evidence type="ECO:0000256" key="2">
    <source>
        <dbReference type="ARBA" id="ARBA00004496"/>
    </source>
</evidence>
<accession>A0A0K2UC28</accession>
<evidence type="ECO:0000256" key="9">
    <source>
        <dbReference type="ARBA" id="ARBA00022884"/>
    </source>
</evidence>
<reference evidence="15" key="1">
    <citation type="submission" date="2014-05" db="EMBL/GenBank/DDBJ databases">
        <authorList>
            <person name="Chronopoulou M."/>
        </authorList>
    </citation>
    <scope>NUCLEOTIDE SEQUENCE</scope>
    <source>
        <tissue evidence="15">Whole organism</tissue>
    </source>
</reference>
<dbReference type="FunFam" id="3.30.460.10:FF:000010">
    <property type="entry name" value="Zinc finger RNA-binding protein 2"/>
    <property type="match status" value="1"/>
</dbReference>
<keyword evidence="6" id="KW-0677">Repeat</keyword>
<dbReference type="SMART" id="SM00572">
    <property type="entry name" value="DZF"/>
    <property type="match status" value="1"/>
</dbReference>
<evidence type="ECO:0000256" key="12">
    <source>
        <dbReference type="ARBA" id="ARBA00041195"/>
    </source>
</evidence>
<feature type="compositionally biased region" description="Basic and acidic residues" evidence="13">
    <location>
        <begin position="820"/>
        <end position="834"/>
    </location>
</feature>
<dbReference type="GO" id="GO:0071011">
    <property type="term" value="C:precatalytic spliceosome"/>
    <property type="evidence" value="ECO:0007669"/>
    <property type="project" value="TreeGrafter"/>
</dbReference>
<evidence type="ECO:0000256" key="1">
    <source>
        <dbReference type="ARBA" id="ARBA00004123"/>
    </source>
</evidence>
<dbReference type="FunFam" id="3.30.160.60:FF:000210">
    <property type="entry name" value="Zinc finger RNA-binding protein 2"/>
    <property type="match status" value="1"/>
</dbReference>
<dbReference type="SMART" id="SM00355">
    <property type="entry name" value="ZnF_C2H2"/>
    <property type="match status" value="3"/>
</dbReference>
<dbReference type="InterPro" id="IPR022755">
    <property type="entry name" value="Znf_C2H2_jaz"/>
</dbReference>
<keyword evidence="7" id="KW-0863">Zinc-finger</keyword>
<dbReference type="Gene3D" id="3.30.160.60">
    <property type="entry name" value="Classic Zinc Finger"/>
    <property type="match status" value="3"/>
</dbReference>
<dbReference type="FunFam" id="3.30.160.60:FF:002080">
    <property type="entry name" value="Zinc finger RNA-binding protein"/>
    <property type="match status" value="1"/>
</dbReference>
<dbReference type="Pfam" id="PF12874">
    <property type="entry name" value="zf-met"/>
    <property type="match status" value="2"/>
</dbReference>
<feature type="region of interest" description="Disordered" evidence="13">
    <location>
        <begin position="440"/>
        <end position="490"/>
    </location>
</feature>
<dbReference type="InterPro" id="IPR013087">
    <property type="entry name" value="Znf_C2H2_type"/>
</dbReference>
<dbReference type="InterPro" id="IPR049402">
    <property type="entry name" value="DZF_dom_C"/>
</dbReference>
<comment type="subcellular location">
    <subcellularLocation>
        <location evidence="2">Cytoplasm</location>
    </subcellularLocation>
    <subcellularLocation>
        <location evidence="1">Nucleus</location>
    </subcellularLocation>
</comment>
<feature type="non-terminal residue" evidence="15">
    <location>
        <position position="1"/>
    </location>
</feature>
<dbReference type="OrthoDB" id="8898434at2759"/>
<dbReference type="InterPro" id="IPR036236">
    <property type="entry name" value="Znf_C2H2_sf"/>
</dbReference>
<evidence type="ECO:0000256" key="3">
    <source>
        <dbReference type="ARBA" id="ARBA00022473"/>
    </source>
</evidence>
<evidence type="ECO:0000259" key="14">
    <source>
        <dbReference type="PROSITE" id="PS51703"/>
    </source>
</evidence>
<evidence type="ECO:0000256" key="6">
    <source>
        <dbReference type="ARBA" id="ARBA00022737"/>
    </source>
</evidence>
<evidence type="ECO:0000256" key="8">
    <source>
        <dbReference type="ARBA" id="ARBA00022833"/>
    </source>
</evidence>
<feature type="compositionally biased region" description="Basic residues" evidence="13">
    <location>
        <begin position="803"/>
        <end position="812"/>
    </location>
</feature>
<dbReference type="InterPro" id="IPR049401">
    <property type="entry name" value="DZF_dom_N"/>
</dbReference>
<name>A0A0K2UC28_LEPSM</name>
<dbReference type="GO" id="GO:0003677">
    <property type="term" value="F:DNA binding"/>
    <property type="evidence" value="ECO:0007669"/>
    <property type="project" value="UniProtKB-KW"/>
</dbReference>
<dbReference type="InterPro" id="IPR003604">
    <property type="entry name" value="Matrin/U1-like-C_Znf_C2H2"/>
</dbReference>
<keyword evidence="8" id="KW-0862">Zinc</keyword>